<dbReference type="Proteomes" id="UP001189122">
    <property type="component" value="Unassembled WGS sequence"/>
</dbReference>
<protein>
    <submittedName>
        <fullName evidence="2">Uncharacterized protein</fullName>
    </submittedName>
</protein>
<evidence type="ECO:0000313" key="3">
    <source>
        <dbReference type="Proteomes" id="UP001189122"/>
    </source>
</evidence>
<reference evidence="3" key="1">
    <citation type="journal article" date="2020" name="Sci. Rep.">
        <title>Chromosome-scale genome assembly for the duckweed Spirodela intermedia, integrating cytogenetic maps, PacBio and Oxford Nanopore libraries.</title>
        <authorList>
            <person name="Hoang P.T.N."/>
            <person name="Fiebig A."/>
            <person name="Novak P."/>
            <person name="Macas J."/>
            <person name="Cao H.X."/>
            <person name="Stepanenko A."/>
            <person name="Chen G."/>
            <person name="Borisjuk N."/>
            <person name="Scholz U."/>
            <person name="Schubert I."/>
        </authorList>
    </citation>
    <scope>NUCLEOTIDE SEQUENCE [LARGE SCALE GENOMIC DNA]</scope>
</reference>
<accession>A0ABN7E9Q4</accession>
<sequence>MKGTHWPTRLASRSGAQSGSSHKRRLEWLGLIGACIANPSSKSSLIDRQTSHRQEEDDLPGDESPPLESIPDVMKSLFLLHEPKDEAP</sequence>
<organism evidence="2 3">
    <name type="scientific">Spirodela intermedia</name>
    <name type="common">Intermediate duckweed</name>
    <dbReference type="NCBI Taxonomy" id="51605"/>
    <lineage>
        <taxon>Eukaryota</taxon>
        <taxon>Viridiplantae</taxon>
        <taxon>Streptophyta</taxon>
        <taxon>Embryophyta</taxon>
        <taxon>Tracheophyta</taxon>
        <taxon>Spermatophyta</taxon>
        <taxon>Magnoliopsida</taxon>
        <taxon>Liliopsida</taxon>
        <taxon>Araceae</taxon>
        <taxon>Lemnoideae</taxon>
        <taxon>Spirodela</taxon>
    </lineage>
</organism>
<keyword evidence="3" id="KW-1185">Reference proteome</keyword>
<comment type="caution">
    <text evidence="2">The sequence shown here is derived from an EMBL/GenBank/DDBJ whole genome shotgun (WGS) entry which is preliminary data.</text>
</comment>
<evidence type="ECO:0000256" key="1">
    <source>
        <dbReference type="SAM" id="MobiDB-lite"/>
    </source>
</evidence>
<evidence type="ECO:0000313" key="2">
    <source>
        <dbReference type="EMBL" id="CAA6674596.1"/>
    </source>
</evidence>
<proteinExistence type="predicted"/>
<dbReference type="EMBL" id="CACRZD030000124">
    <property type="protein sequence ID" value="CAA6674596.1"/>
    <property type="molecule type" value="Genomic_DNA"/>
</dbReference>
<feature type="region of interest" description="Disordered" evidence="1">
    <location>
        <begin position="1"/>
        <end position="22"/>
    </location>
</feature>
<gene>
    <name evidence="2" type="ORF">SI7747_UN020954</name>
</gene>
<feature type="region of interest" description="Disordered" evidence="1">
    <location>
        <begin position="40"/>
        <end position="70"/>
    </location>
</feature>
<name>A0ABN7E9Q4_SPIIN</name>